<comment type="caution">
    <text evidence="2">The sequence shown here is derived from an EMBL/GenBank/DDBJ whole genome shotgun (WGS) entry which is preliminary data.</text>
</comment>
<organism evidence="2 3">
    <name type="scientific">Bifiguratus adelaidae</name>
    <dbReference type="NCBI Taxonomy" id="1938954"/>
    <lineage>
        <taxon>Eukaryota</taxon>
        <taxon>Fungi</taxon>
        <taxon>Fungi incertae sedis</taxon>
        <taxon>Mucoromycota</taxon>
        <taxon>Mucoromycotina</taxon>
        <taxon>Endogonomycetes</taxon>
        <taxon>Endogonales</taxon>
        <taxon>Endogonales incertae sedis</taxon>
        <taxon>Bifiguratus</taxon>
    </lineage>
</organism>
<feature type="transmembrane region" description="Helical" evidence="1">
    <location>
        <begin position="185"/>
        <end position="208"/>
    </location>
</feature>
<evidence type="ECO:0000256" key="1">
    <source>
        <dbReference type="SAM" id="Phobius"/>
    </source>
</evidence>
<feature type="transmembrane region" description="Helical" evidence="1">
    <location>
        <begin position="116"/>
        <end position="134"/>
    </location>
</feature>
<feature type="transmembrane region" description="Helical" evidence="1">
    <location>
        <begin position="228"/>
        <end position="249"/>
    </location>
</feature>
<reference evidence="2 3" key="1">
    <citation type="journal article" date="2017" name="Mycologia">
        <title>Bifiguratus adelaidae, gen. et sp. nov., a new member of Mucoromycotina in endophytic and soil-dwelling habitats.</title>
        <authorList>
            <person name="Torres-Cruz T.J."/>
            <person name="Billingsley Tobias T.L."/>
            <person name="Almatruk M."/>
            <person name="Hesse C."/>
            <person name="Kuske C.R."/>
            <person name="Desiro A."/>
            <person name="Benucci G.M."/>
            <person name="Bonito G."/>
            <person name="Stajich J.E."/>
            <person name="Dunlap C."/>
            <person name="Arnold A.E."/>
            <person name="Porras-Alfaro A."/>
        </authorList>
    </citation>
    <scope>NUCLEOTIDE SEQUENCE [LARGE SCALE GENOMIC DNA]</scope>
    <source>
        <strain evidence="2 3">AZ0501</strain>
    </source>
</reference>
<keyword evidence="1" id="KW-1133">Transmembrane helix</keyword>
<feature type="transmembrane region" description="Helical" evidence="1">
    <location>
        <begin position="154"/>
        <end position="173"/>
    </location>
</feature>
<name>A0A261Y7Z1_9FUNG</name>
<keyword evidence="1" id="KW-0812">Transmembrane</keyword>
<proteinExistence type="predicted"/>
<sequence length="259" mass="29968">MSTQKARSWTLHPAHAWAIFLSIFIVPFIYRNIVFLLASPDQRMVIKNNAMMNGPPIVYLNSTDGEYIPETFVKHPILVHGGHIIPALIWALIFPLQFTNSLRRKFSAVHRWLGRIGLGISMLMGISGILMGLYKVVYVVEPQHPRQTIFKFDRITYILGAWMMLCIYYTYIYAREKKFAIHRAWALRTAAAGYSVAVMRIFIVLYTIWSEATRYEHRAEINTKQLFFGWAGWLAAVVNIFGVELYLFLYGRKPVTKQA</sequence>
<accession>A0A261Y7Z1</accession>
<protein>
    <submittedName>
        <fullName evidence="2">Uncharacterized protein</fullName>
    </submittedName>
</protein>
<dbReference type="AlphaFoldDB" id="A0A261Y7Z1"/>
<dbReference type="OrthoDB" id="4866090at2759"/>
<dbReference type="InterPro" id="IPR018750">
    <property type="entry name" value="DUF2306_membrane"/>
</dbReference>
<dbReference type="Proteomes" id="UP000242875">
    <property type="component" value="Unassembled WGS sequence"/>
</dbReference>
<dbReference type="EMBL" id="MVBO01000003">
    <property type="protein sequence ID" value="OZJ06584.1"/>
    <property type="molecule type" value="Genomic_DNA"/>
</dbReference>
<keyword evidence="1" id="KW-0472">Membrane</keyword>
<feature type="transmembrane region" description="Helical" evidence="1">
    <location>
        <begin position="12"/>
        <end position="30"/>
    </location>
</feature>
<gene>
    <name evidence="2" type="ORF">BZG36_00620</name>
</gene>
<keyword evidence="3" id="KW-1185">Reference proteome</keyword>
<dbReference type="Pfam" id="PF10067">
    <property type="entry name" value="DUF2306"/>
    <property type="match status" value="1"/>
</dbReference>
<evidence type="ECO:0000313" key="2">
    <source>
        <dbReference type="EMBL" id="OZJ06584.1"/>
    </source>
</evidence>
<feature type="transmembrane region" description="Helical" evidence="1">
    <location>
        <begin position="77"/>
        <end position="96"/>
    </location>
</feature>
<evidence type="ECO:0000313" key="3">
    <source>
        <dbReference type="Proteomes" id="UP000242875"/>
    </source>
</evidence>